<comment type="caution">
    <text evidence="2">The sequence shown here is derived from an EMBL/GenBank/DDBJ whole genome shotgun (WGS) entry which is preliminary data.</text>
</comment>
<name>A0A844G5D3_9BACT</name>
<keyword evidence="1" id="KW-0472">Membrane</keyword>
<keyword evidence="3" id="KW-1185">Reference proteome</keyword>
<proteinExistence type="predicted"/>
<feature type="transmembrane region" description="Helical" evidence="1">
    <location>
        <begin position="290"/>
        <end position="308"/>
    </location>
</feature>
<feature type="transmembrane region" description="Helical" evidence="1">
    <location>
        <begin position="190"/>
        <end position="209"/>
    </location>
</feature>
<feature type="transmembrane region" description="Helical" evidence="1">
    <location>
        <begin position="265"/>
        <end position="284"/>
    </location>
</feature>
<keyword evidence="1" id="KW-1133">Transmembrane helix</keyword>
<dbReference type="Proteomes" id="UP000435649">
    <property type="component" value="Unassembled WGS sequence"/>
</dbReference>
<reference evidence="2 3" key="1">
    <citation type="submission" date="2019-08" db="EMBL/GenBank/DDBJ databases">
        <title>In-depth cultivation of the pig gut microbiome towards novel bacterial diversity and tailored functional studies.</title>
        <authorList>
            <person name="Wylensek D."/>
            <person name="Hitch T.C.A."/>
            <person name="Clavel T."/>
        </authorList>
    </citation>
    <scope>NUCLEOTIDE SEQUENCE [LARGE SCALE GENOMIC DNA]</scope>
    <source>
        <strain evidence="2 3">BBE-744-WT-12</strain>
    </source>
</reference>
<dbReference type="RefSeq" id="WP_154420181.1">
    <property type="nucleotide sequence ID" value="NZ_VUNS01000028.1"/>
</dbReference>
<dbReference type="EMBL" id="VUNS01000028">
    <property type="protein sequence ID" value="MST99060.1"/>
    <property type="molecule type" value="Genomic_DNA"/>
</dbReference>
<gene>
    <name evidence="2" type="ORF">FYJ85_18665</name>
</gene>
<evidence type="ECO:0000256" key="1">
    <source>
        <dbReference type="SAM" id="Phobius"/>
    </source>
</evidence>
<evidence type="ECO:0000313" key="3">
    <source>
        <dbReference type="Proteomes" id="UP000435649"/>
    </source>
</evidence>
<keyword evidence="1" id="KW-0812">Transmembrane</keyword>
<dbReference type="AlphaFoldDB" id="A0A844G5D3"/>
<accession>A0A844G5D3</accession>
<sequence>MDRFRCILLYLAAGRGPEREMTLVVEGEEPFYWTALKPVTCYGYPADPRYGLEAPPLVRFRVDGEGGWLEACDFELDRRPLDRVRLFSSGDGGRRFHSFRFVWAADGRRVRFEIDGRVEAVAELAAKRLSVRGGDGGRAFHALWSKQGHGWDESLLEAFDRVPEALPGKPFWRPVPKLPPAMRLYCTGSLYFGLVTFWLAAGLAGARYLRFEQALFGWIALRCANRILQCFANPYRLLAERVDPEFRPPEGEEQLKYRNRTVTRCLVYILLAVFGLCDFVPGWIPWAVMVAIHYAPFAPMMLAALGILTPGMRKLEKLARTTPYQWEVREKLTRSHLPKVPFFASVLRRHFAGKKVVIGVSERFGGEREYDEAAEVVTAPLAELAEEAGVTVEFVPDGLTAAKLDASFAGHDDAACFFSFGAGWRAWTGTELWKRPPGSRPAVFVCEAGAMEFKEVFAAIRDGRLAGAGIEALKLPHLDLASLLPEELKRVGDDGENRRGEEIAPLLPVDSGNVDAVIALLVQSGLGTFRPLLRPEVPAADNARTIR</sequence>
<evidence type="ECO:0000313" key="2">
    <source>
        <dbReference type="EMBL" id="MST99060.1"/>
    </source>
</evidence>
<protein>
    <submittedName>
        <fullName evidence="2">Uncharacterized protein</fullName>
    </submittedName>
</protein>
<organism evidence="2 3">
    <name type="scientific">Victivallis lenta</name>
    <dbReference type="NCBI Taxonomy" id="2606640"/>
    <lineage>
        <taxon>Bacteria</taxon>
        <taxon>Pseudomonadati</taxon>
        <taxon>Lentisphaerota</taxon>
        <taxon>Lentisphaeria</taxon>
        <taxon>Victivallales</taxon>
        <taxon>Victivallaceae</taxon>
        <taxon>Victivallis</taxon>
    </lineage>
</organism>